<comment type="caution">
    <text evidence="2">The sequence shown here is derived from an EMBL/GenBank/DDBJ whole genome shotgun (WGS) entry which is preliminary data.</text>
</comment>
<proteinExistence type="predicted"/>
<accession>A0ABU3SED3</accession>
<name>A0ABU3SED3_9HYPH</name>
<evidence type="ECO:0000313" key="2">
    <source>
        <dbReference type="EMBL" id="MDU0343153.1"/>
    </source>
</evidence>
<protein>
    <submittedName>
        <fullName evidence="2">Uncharacterized protein</fullName>
    </submittedName>
</protein>
<feature type="region of interest" description="Disordered" evidence="1">
    <location>
        <begin position="1"/>
        <end position="23"/>
    </location>
</feature>
<gene>
    <name evidence="2" type="ORF">RKE40_24940</name>
</gene>
<keyword evidence="3" id="KW-1185">Reference proteome</keyword>
<sequence length="95" mass="10624">MSDMHQDFSGGEPFEPEPKRDGNALVLPTEGHIVATALAVEKMRGLCEQMRMVLLHAPRDAASFNRVLWEASDEWAKAHNSYEAYRAVLECKGHA</sequence>
<reference evidence="2 3" key="1">
    <citation type="submission" date="2023-09" db="EMBL/GenBank/DDBJ databases">
        <title>Whole genome shotgun sequencing (WGS) of Bosea sp. ZW T0_25, isolated from stored onions (Allium cepa).</title>
        <authorList>
            <person name="Stoll D.A."/>
            <person name="Huch M."/>
        </authorList>
    </citation>
    <scope>NUCLEOTIDE SEQUENCE [LARGE SCALE GENOMIC DNA]</scope>
    <source>
        <strain evidence="2 3">ZW T0_25</strain>
    </source>
</reference>
<dbReference type="RefSeq" id="WP_316020892.1">
    <property type="nucleotide sequence ID" value="NZ_JAWDID010000060.1"/>
</dbReference>
<dbReference type="Proteomes" id="UP001254257">
    <property type="component" value="Unassembled WGS sequence"/>
</dbReference>
<evidence type="ECO:0000313" key="3">
    <source>
        <dbReference type="Proteomes" id="UP001254257"/>
    </source>
</evidence>
<evidence type="ECO:0000256" key="1">
    <source>
        <dbReference type="SAM" id="MobiDB-lite"/>
    </source>
</evidence>
<dbReference type="EMBL" id="JAWDID010000060">
    <property type="protein sequence ID" value="MDU0343153.1"/>
    <property type="molecule type" value="Genomic_DNA"/>
</dbReference>
<organism evidence="2 3">
    <name type="scientific">Bosea rubneri</name>
    <dbReference type="NCBI Taxonomy" id="3075434"/>
    <lineage>
        <taxon>Bacteria</taxon>
        <taxon>Pseudomonadati</taxon>
        <taxon>Pseudomonadota</taxon>
        <taxon>Alphaproteobacteria</taxon>
        <taxon>Hyphomicrobiales</taxon>
        <taxon>Boseaceae</taxon>
        <taxon>Bosea</taxon>
    </lineage>
</organism>